<accession>A0A1E2RYG2</accession>
<dbReference type="PATRIC" id="fig|1177755.3.peg.1941"/>
<comment type="catalytic activity">
    <reaction evidence="1">
        <text>1-(5-phospho-beta-D-ribosyl)-ATP + diphosphate = 5-phospho-alpha-D-ribose 1-diphosphate + ATP</text>
        <dbReference type="Rhea" id="RHEA:18473"/>
        <dbReference type="ChEBI" id="CHEBI:30616"/>
        <dbReference type="ChEBI" id="CHEBI:33019"/>
        <dbReference type="ChEBI" id="CHEBI:58017"/>
        <dbReference type="ChEBI" id="CHEBI:73183"/>
        <dbReference type="EC" id="2.4.2.17"/>
    </reaction>
</comment>
<comment type="pathway">
    <text evidence="2">Amino-acid biosynthesis; L-histidine biosynthesis; L-histidine from 5-phospho-alpha-D-ribose 1-diphosphate: step 1/9.</text>
</comment>
<reference evidence="13 14" key="1">
    <citation type="submission" date="2016-07" db="EMBL/GenBank/DDBJ databases">
        <title>Draft genome sequence of Methyloligella halotolerans C2T (VKM B-2706T=CCUG 61687T=DSM 25045T), a halotolerant polyhydroxybutyrate accumulating methylotroph.</title>
        <authorList>
            <person name="Vasilenko O.V."/>
            <person name="Doronina N.V."/>
            <person name="Poroshina M.N."/>
            <person name="Tarlachkov S.V."/>
            <person name="Trotsenko Y.A."/>
        </authorList>
    </citation>
    <scope>NUCLEOTIDE SEQUENCE [LARGE SCALE GENOMIC DNA]</scope>
    <source>
        <strain evidence="13 14">VKM B-2706</strain>
    </source>
</reference>
<comment type="similarity">
    <text evidence="3">Belongs to the ATP phosphoribosyltransferase family. Short subfamily.</text>
</comment>
<dbReference type="Pfam" id="PF01634">
    <property type="entry name" value="HisG"/>
    <property type="match status" value="1"/>
</dbReference>
<sequence>MADTVLTVAVPSKGRLKEQADDLFEKAGLGLHKTGHERGYTGAFDAFDDVEVAFLSASEIVHHLRAGRVHLGITGEDLVRETIPDVDACVSFEVPLGFGRADVVVAVPDCWIDVSGMADLEDVAAQFARAHGRRLRVATKYFNLTRRFFAKHNVSGYRIVGSVGATEGTPAAGTAELIVDITTTGTTLRANHLKVLDDGLILSSQAHLLGAKEADWSGAAEARRNEIVAKLKAAL</sequence>
<dbReference type="InterPro" id="IPR018198">
    <property type="entry name" value="ATP_PRibTrfase_CS"/>
</dbReference>
<dbReference type="RefSeq" id="WP_069095195.1">
    <property type="nucleotide sequence ID" value="NZ_MASI01000004.1"/>
</dbReference>
<keyword evidence="14" id="KW-1185">Reference proteome</keyword>
<dbReference type="UniPathway" id="UPA00031">
    <property type="reaction ID" value="UER00006"/>
</dbReference>
<evidence type="ECO:0000256" key="9">
    <source>
        <dbReference type="ARBA" id="ARBA00023102"/>
    </source>
</evidence>
<dbReference type="InterPro" id="IPR001348">
    <property type="entry name" value="ATP_PRibTrfase_HisG"/>
</dbReference>
<keyword evidence="6" id="KW-0028">Amino-acid biosynthesis</keyword>
<dbReference type="SUPFAM" id="SSF53850">
    <property type="entry name" value="Periplasmic binding protein-like II"/>
    <property type="match status" value="1"/>
</dbReference>
<dbReference type="GO" id="GO:0003879">
    <property type="term" value="F:ATP phosphoribosyltransferase activity"/>
    <property type="evidence" value="ECO:0007669"/>
    <property type="project" value="UniProtKB-UniRule"/>
</dbReference>
<evidence type="ECO:0000256" key="1">
    <source>
        <dbReference type="ARBA" id="ARBA00000915"/>
    </source>
</evidence>
<dbReference type="STRING" id="1177755.A7A08_01937"/>
<dbReference type="OrthoDB" id="9806435at2"/>
<organism evidence="13 14">
    <name type="scientific">Methyloligella halotolerans</name>
    <dbReference type="NCBI Taxonomy" id="1177755"/>
    <lineage>
        <taxon>Bacteria</taxon>
        <taxon>Pseudomonadati</taxon>
        <taxon>Pseudomonadota</taxon>
        <taxon>Alphaproteobacteria</taxon>
        <taxon>Hyphomicrobiales</taxon>
        <taxon>Hyphomicrobiaceae</taxon>
        <taxon>Methyloligella</taxon>
    </lineage>
</organism>
<keyword evidence="8 13" id="KW-0808">Transferase</keyword>
<protein>
    <recommendedName>
        <fullName evidence="5 11">ATP phosphoribosyltransferase</fullName>
        <ecNumber evidence="4 11">2.4.2.17</ecNumber>
    </recommendedName>
</protein>
<comment type="caution">
    <text evidence="13">The sequence shown here is derived from an EMBL/GenBank/DDBJ whole genome shotgun (WGS) entry which is preliminary data.</text>
</comment>
<dbReference type="CDD" id="cd13593">
    <property type="entry name" value="PBP2_HisGL3"/>
    <property type="match status" value="1"/>
</dbReference>
<evidence type="ECO:0000256" key="2">
    <source>
        <dbReference type="ARBA" id="ARBA00004667"/>
    </source>
</evidence>
<dbReference type="NCBIfam" id="TIGR00070">
    <property type="entry name" value="hisG"/>
    <property type="match status" value="1"/>
</dbReference>
<dbReference type="Proteomes" id="UP000095087">
    <property type="component" value="Unassembled WGS sequence"/>
</dbReference>
<evidence type="ECO:0000256" key="3">
    <source>
        <dbReference type="ARBA" id="ARBA00009489"/>
    </source>
</evidence>
<evidence type="ECO:0000313" key="13">
    <source>
        <dbReference type="EMBL" id="ODA67190.1"/>
    </source>
</evidence>
<keyword evidence="7 13" id="KW-0328">Glycosyltransferase</keyword>
<name>A0A1E2RYG2_9HYPH</name>
<dbReference type="EC" id="2.4.2.17" evidence="4 11"/>
<dbReference type="InterPro" id="IPR013820">
    <property type="entry name" value="ATP_PRibTrfase_cat"/>
</dbReference>
<evidence type="ECO:0000259" key="12">
    <source>
        <dbReference type="Pfam" id="PF01634"/>
    </source>
</evidence>
<proteinExistence type="inferred from homology"/>
<dbReference type="Gene3D" id="3.40.190.10">
    <property type="entry name" value="Periplasmic binding protein-like II"/>
    <property type="match status" value="2"/>
</dbReference>
<evidence type="ECO:0000256" key="8">
    <source>
        <dbReference type="ARBA" id="ARBA00022679"/>
    </source>
</evidence>
<evidence type="ECO:0000256" key="4">
    <source>
        <dbReference type="ARBA" id="ARBA00011946"/>
    </source>
</evidence>
<feature type="domain" description="ATP phosphoribosyltransferase catalytic" evidence="12">
    <location>
        <begin position="57"/>
        <end position="231"/>
    </location>
</feature>
<dbReference type="PROSITE" id="PS01316">
    <property type="entry name" value="ATP_P_PHORIBOSYLTR"/>
    <property type="match status" value="1"/>
</dbReference>
<comment type="function">
    <text evidence="10">Catalyzes the condensation of ATP and 5-phosphoribose 1-diphosphate to form N'-(5'-phosphoribosyl)-ATP (PR-ATP). Has a crucial role in the pathway because the rate of histidine biosynthesis seems to be controlled primarily by regulation of HisG enzymatic activity.</text>
</comment>
<evidence type="ECO:0000256" key="5">
    <source>
        <dbReference type="ARBA" id="ARBA00020998"/>
    </source>
</evidence>
<evidence type="ECO:0000256" key="7">
    <source>
        <dbReference type="ARBA" id="ARBA00022676"/>
    </source>
</evidence>
<gene>
    <name evidence="13" type="ORF">A7A08_01937</name>
</gene>
<dbReference type="GO" id="GO:0000105">
    <property type="term" value="P:L-histidine biosynthetic process"/>
    <property type="evidence" value="ECO:0007669"/>
    <property type="project" value="UniProtKB-UniRule"/>
</dbReference>
<dbReference type="PANTHER" id="PTHR21403:SF8">
    <property type="entry name" value="ATP PHOSPHORIBOSYLTRANSFERASE"/>
    <property type="match status" value="1"/>
</dbReference>
<dbReference type="PANTHER" id="PTHR21403">
    <property type="entry name" value="ATP PHOSPHORIBOSYLTRANSFERASE ATP-PRTASE"/>
    <property type="match status" value="1"/>
</dbReference>
<keyword evidence="9" id="KW-0368">Histidine biosynthesis</keyword>
<evidence type="ECO:0000256" key="11">
    <source>
        <dbReference type="NCBIfam" id="TIGR00070"/>
    </source>
</evidence>
<dbReference type="AlphaFoldDB" id="A0A1E2RYG2"/>
<evidence type="ECO:0000313" key="14">
    <source>
        <dbReference type="Proteomes" id="UP000095087"/>
    </source>
</evidence>
<dbReference type="GO" id="GO:0005737">
    <property type="term" value="C:cytoplasm"/>
    <property type="evidence" value="ECO:0007669"/>
    <property type="project" value="InterPro"/>
</dbReference>
<evidence type="ECO:0000256" key="6">
    <source>
        <dbReference type="ARBA" id="ARBA00022605"/>
    </source>
</evidence>
<evidence type="ECO:0000256" key="10">
    <source>
        <dbReference type="ARBA" id="ARBA00024861"/>
    </source>
</evidence>
<dbReference type="EMBL" id="MASI01000004">
    <property type="protein sequence ID" value="ODA67190.1"/>
    <property type="molecule type" value="Genomic_DNA"/>
</dbReference>